<evidence type="ECO:0000313" key="2">
    <source>
        <dbReference type="EMBL" id="SFN89555.1"/>
    </source>
</evidence>
<proteinExistence type="predicted"/>
<evidence type="ECO:0000313" key="3">
    <source>
        <dbReference type="Proteomes" id="UP000198769"/>
    </source>
</evidence>
<gene>
    <name evidence="2" type="ORF">SAMN05421594_4623</name>
</gene>
<sequence length="147" mass="17473">MIAINNRKRVLLYQFLYASILFMPLTVLLYLNYSEFFIICTALFIFLSSIKFFFSKYSEIKIYSDHIVVKVYSIAGKVPFHFSPIAFVDIQTFYIDEKERKIVFCTEFEMNTKMTSYSTKYFTKEQVLKLRTALKQRIKENIQPLSA</sequence>
<evidence type="ECO:0008006" key="4">
    <source>
        <dbReference type="Google" id="ProtNLM"/>
    </source>
</evidence>
<evidence type="ECO:0000256" key="1">
    <source>
        <dbReference type="SAM" id="Phobius"/>
    </source>
</evidence>
<dbReference type="RefSeq" id="WP_139222097.1">
    <property type="nucleotide sequence ID" value="NZ_FOVD01000010.1"/>
</dbReference>
<dbReference type="Proteomes" id="UP000198769">
    <property type="component" value="Unassembled WGS sequence"/>
</dbReference>
<dbReference type="OrthoDB" id="9881759at2"/>
<keyword evidence="1" id="KW-0472">Membrane</keyword>
<organism evidence="2 3">
    <name type="scientific">Chryseobacterium oleae</name>
    <dbReference type="NCBI Taxonomy" id="491207"/>
    <lineage>
        <taxon>Bacteria</taxon>
        <taxon>Pseudomonadati</taxon>
        <taxon>Bacteroidota</taxon>
        <taxon>Flavobacteriia</taxon>
        <taxon>Flavobacteriales</taxon>
        <taxon>Weeksellaceae</taxon>
        <taxon>Chryseobacterium group</taxon>
        <taxon>Chryseobacterium</taxon>
    </lineage>
</organism>
<protein>
    <recommendedName>
        <fullName evidence="4">PH domain-containing protein</fullName>
    </recommendedName>
</protein>
<keyword evidence="1" id="KW-1133">Transmembrane helix</keyword>
<dbReference type="AlphaFoldDB" id="A0A1I5CRA5"/>
<name>A0A1I5CRA5_CHROL</name>
<keyword evidence="3" id="KW-1185">Reference proteome</keyword>
<accession>A0A1I5CRA5</accession>
<keyword evidence="1" id="KW-0812">Transmembrane</keyword>
<reference evidence="3" key="1">
    <citation type="submission" date="2016-10" db="EMBL/GenBank/DDBJ databases">
        <authorList>
            <person name="Varghese N."/>
            <person name="Submissions S."/>
        </authorList>
    </citation>
    <scope>NUCLEOTIDE SEQUENCE [LARGE SCALE GENOMIC DNA]</scope>
    <source>
        <strain evidence="3">DSM 25575</strain>
    </source>
</reference>
<feature type="transmembrane region" description="Helical" evidence="1">
    <location>
        <begin position="12"/>
        <end position="30"/>
    </location>
</feature>
<feature type="transmembrane region" description="Helical" evidence="1">
    <location>
        <begin position="36"/>
        <end position="54"/>
    </location>
</feature>
<dbReference type="EMBL" id="FOVD01000010">
    <property type="protein sequence ID" value="SFN89555.1"/>
    <property type="molecule type" value="Genomic_DNA"/>
</dbReference>